<dbReference type="Proteomes" id="UP000254651">
    <property type="component" value="Unassembled WGS sequence"/>
</dbReference>
<evidence type="ECO:0000259" key="3">
    <source>
        <dbReference type="Pfam" id="PF10145"/>
    </source>
</evidence>
<dbReference type="PANTHER" id="PTHR37813:SF1">
    <property type="entry name" value="FELS-2 PROPHAGE PROTEIN"/>
    <property type="match status" value="1"/>
</dbReference>
<feature type="transmembrane region" description="Helical" evidence="2">
    <location>
        <begin position="596"/>
        <end position="616"/>
    </location>
</feature>
<reference evidence="4 5" key="1">
    <citation type="submission" date="2018-06" db="EMBL/GenBank/DDBJ databases">
        <authorList>
            <consortium name="Pathogen Informatics"/>
            <person name="Doyle S."/>
        </authorList>
    </citation>
    <scope>NUCLEOTIDE SEQUENCE [LARGE SCALE GENOMIC DNA]</scope>
    <source>
        <strain evidence="4 5">NCTC10295</strain>
    </source>
</reference>
<keyword evidence="2" id="KW-1133">Transmembrane helix</keyword>
<feature type="transmembrane region" description="Helical" evidence="2">
    <location>
        <begin position="738"/>
        <end position="759"/>
    </location>
</feature>
<evidence type="ECO:0000313" key="5">
    <source>
        <dbReference type="Proteomes" id="UP000254651"/>
    </source>
</evidence>
<dbReference type="AlphaFoldDB" id="A0A378UHD9"/>
<gene>
    <name evidence="4" type="ORF">NCTC10295_00865</name>
</gene>
<keyword evidence="1" id="KW-1188">Viral release from host cell</keyword>
<dbReference type="InterPro" id="IPR010090">
    <property type="entry name" value="Phage_tape_meas"/>
</dbReference>
<proteinExistence type="predicted"/>
<organism evidence="4 5">
    <name type="scientific">Bergeriella denitrificans</name>
    <name type="common">Neisseria denitrificans</name>
    <dbReference type="NCBI Taxonomy" id="494"/>
    <lineage>
        <taxon>Bacteria</taxon>
        <taxon>Pseudomonadati</taxon>
        <taxon>Pseudomonadota</taxon>
        <taxon>Betaproteobacteria</taxon>
        <taxon>Neisseriales</taxon>
        <taxon>Neisseriaceae</taxon>
        <taxon>Bergeriella</taxon>
    </lineage>
</organism>
<accession>A0A378UHD9</accession>
<sequence length="940" mass="99441">MSSELAIGVVIGASVRAGFSTVFGRAKNTVKELGSEINNVRTQQERLGRSIAKGVATGRSGLGVLRERYDLLGRAIGKAEAAQGRLNRAIKAQENAKQHRANLRSEMAEAAGHAAVISAPVIASVKKFMEQENASADLKIAMMRQDGSFGKFEEIDRLTTKWGADLPGNKTDFSKMALGLKSQGISDDTIINGGGLATAQLNVVMDIPIADGSFFAKNMEAHGIKESELLKSADLTQRAYFAAGLKKEDMFEAMKYYAGKANTLGYTGLEHQKKIYAVEGMAATKGIEGSQFGTNFSTFLGNLSKGVANMEFAGKGRKGELRRIMESAGAKFDFFNADGSIKDLREVTGILESEFGKIKAKYGDKAVMDISNAMFGSEGGRVADILIQGGLKAFDEMTAKMDAQASLSDRIKVKTGTLSASLEALGGAAENAAAIFGSVFGADIKAAAQALQGLVENHLQPFLEKNKDFIKWGVGVAAGFFAAKLGILGLAYAGSMVLMPFRAVWTAVMKANAAFRLFQLMRLGKVGRLTTALRMFGLSAKTAAGISKGLGSAWRVLSGGAAHIARFAAAAGRVFAGGLVRMLSVSARAFLSFGGMVVRFVPLAAKALFSLGAAVVRLGLMMLANPIFLALGLLAGAAYLLYTNWDTVVAWSKALWQGLGDWFGGLWTTVSTAFQAAWNNITGFFSSGIANISATILNWSPVGLFYQAFAAVMGYFGIELPTSLTGFVSAAVHAVSNFIMTWSPVTAFQTAFAAVWGFLAGLPARFTAFGSQIIQGLANGITAGAGLVVSAISNMASSAMAKAKSMFGIHSPSRVFRSYGDFITRGLDIGIGKGAAKPVAAVGHMAGRLKQRFADRVGQLRSDIAARVSGGSGEFAAARAQREQETATAAANGAITVNFNPTIHAPGGNPDQIQTALQMGLREFEELFRRMMADRERRAY</sequence>
<keyword evidence="5" id="KW-1185">Reference proteome</keyword>
<dbReference type="PANTHER" id="PTHR37813">
    <property type="entry name" value="FELS-2 PROPHAGE PROTEIN"/>
    <property type="match status" value="1"/>
</dbReference>
<evidence type="ECO:0000256" key="1">
    <source>
        <dbReference type="ARBA" id="ARBA00022612"/>
    </source>
</evidence>
<evidence type="ECO:0000313" key="4">
    <source>
        <dbReference type="EMBL" id="STZ76109.1"/>
    </source>
</evidence>
<feature type="transmembrane region" description="Helical" evidence="2">
    <location>
        <begin position="469"/>
        <end position="493"/>
    </location>
</feature>
<dbReference type="EMBL" id="UGQS01000002">
    <property type="protein sequence ID" value="STZ76109.1"/>
    <property type="molecule type" value="Genomic_DNA"/>
</dbReference>
<keyword evidence="2" id="KW-0812">Transmembrane</keyword>
<dbReference type="NCBIfam" id="TIGR01760">
    <property type="entry name" value="tape_meas_TP901"/>
    <property type="match status" value="1"/>
</dbReference>
<keyword evidence="2" id="KW-0472">Membrane</keyword>
<feature type="domain" description="Phage tail tape measure protein" evidence="3">
    <location>
        <begin position="160"/>
        <end position="361"/>
    </location>
</feature>
<dbReference type="Pfam" id="PF10145">
    <property type="entry name" value="PhageMin_Tail"/>
    <property type="match status" value="1"/>
</dbReference>
<protein>
    <submittedName>
        <fullName evidence="4">Putative phage-related tail protein</fullName>
    </submittedName>
</protein>
<evidence type="ECO:0000256" key="2">
    <source>
        <dbReference type="SAM" id="Phobius"/>
    </source>
</evidence>
<feature type="transmembrane region" description="Helical" evidence="2">
    <location>
        <begin position="623"/>
        <end position="642"/>
    </location>
</feature>
<name>A0A378UHD9_BERDE</name>
<dbReference type="RefSeq" id="WP_115225391.1">
    <property type="nucleotide sequence ID" value="NZ_CP181246.1"/>
</dbReference>